<organism evidence="8 9">
    <name type="scientific">Sphingomonas alba</name>
    <dbReference type="NCBI Taxonomy" id="2908208"/>
    <lineage>
        <taxon>Bacteria</taxon>
        <taxon>Pseudomonadati</taxon>
        <taxon>Pseudomonadota</taxon>
        <taxon>Alphaproteobacteria</taxon>
        <taxon>Sphingomonadales</taxon>
        <taxon>Sphingomonadaceae</taxon>
        <taxon>Sphingomonas</taxon>
    </lineage>
</organism>
<keyword evidence="5 6" id="KW-0472">Membrane</keyword>
<keyword evidence="9" id="KW-1185">Reference proteome</keyword>
<proteinExistence type="predicted"/>
<evidence type="ECO:0000313" key="8">
    <source>
        <dbReference type="EMBL" id="MCL6684510.1"/>
    </source>
</evidence>
<feature type="domain" description="Type II secretion system protein GspF" evidence="7">
    <location>
        <begin position="178"/>
        <end position="306"/>
    </location>
</feature>
<feature type="transmembrane region" description="Helical" evidence="6">
    <location>
        <begin position="111"/>
        <end position="131"/>
    </location>
</feature>
<evidence type="ECO:0000256" key="4">
    <source>
        <dbReference type="ARBA" id="ARBA00022989"/>
    </source>
</evidence>
<gene>
    <name evidence="8" type="ORF">LZ536_11455</name>
</gene>
<evidence type="ECO:0000256" key="2">
    <source>
        <dbReference type="ARBA" id="ARBA00022475"/>
    </source>
</evidence>
<dbReference type="RefSeq" id="WP_249848917.1">
    <property type="nucleotide sequence ID" value="NZ_JAMGBD010000002.1"/>
</dbReference>
<feature type="transmembrane region" description="Helical" evidence="6">
    <location>
        <begin position="137"/>
        <end position="159"/>
    </location>
</feature>
<comment type="caution">
    <text evidence="8">The sequence shown here is derived from an EMBL/GenBank/DDBJ whole genome shotgun (WGS) entry which is preliminary data.</text>
</comment>
<evidence type="ECO:0000256" key="6">
    <source>
        <dbReference type="SAM" id="Phobius"/>
    </source>
</evidence>
<name>A0ABT0RPU6_9SPHN</name>
<keyword evidence="2" id="KW-1003">Cell membrane</keyword>
<feature type="transmembrane region" description="Helical" evidence="6">
    <location>
        <begin position="13"/>
        <end position="34"/>
    </location>
</feature>
<protein>
    <submittedName>
        <fullName evidence="8">Type II secretion system F family protein</fullName>
    </submittedName>
</protein>
<dbReference type="Proteomes" id="UP001165363">
    <property type="component" value="Unassembled WGS sequence"/>
</dbReference>
<feature type="transmembrane region" description="Helical" evidence="6">
    <location>
        <begin position="285"/>
        <end position="307"/>
    </location>
</feature>
<accession>A0ABT0RPU6</accession>
<evidence type="ECO:0000259" key="7">
    <source>
        <dbReference type="Pfam" id="PF00482"/>
    </source>
</evidence>
<dbReference type="PANTHER" id="PTHR35007">
    <property type="entry name" value="INTEGRAL MEMBRANE PROTEIN-RELATED"/>
    <property type="match status" value="1"/>
</dbReference>
<keyword evidence="3 6" id="KW-0812">Transmembrane</keyword>
<keyword evidence="4 6" id="KW-1133">Transmembrane helix</keyword>
<dbReference type="Pfam" id="PF00482">
    <property type="entry name" value="T2SSF"/>
    <property type="match status" value="1"/>
</dbReference>
<evidence type="ECO:0000256" key="1">
    <source>
        <dbReference type="ARBA" id="ARBA00004651"/>
    </source>
</evidence>
<dbReference type="InterPro" id="IPR018076">
    <property type="entry name" value="T2SS_GspF_dom"/>
</dbReference>
<dbReference type="EMBL" id="JAMGBD010000002">
    <property type="protein sequence ID" value="MCL6684510.1"/>
    <property type="molecule type" value="Genomic_DNA"/>
</dbReference>
<evidence type="ECO:0000313" key="9">
    <source>
        <dbReference type="Proteomes" id="UP001165363"/>
    </source>
</evidence>
<sequence>MIEVLSDNPLLKYLLLVALFALVAAAAYFTSLAIGARQIARRRLAEGVATAGEDEIIGSLRSDKVESAWLKLVERIEKTGLSLVDTKDQAVRELLMSAGYTAPYAPRVYTLIRLVLVFLLPALFLGYFWMIRGAPSAVSLYFIVVIAAALGLYIPTLIVRAKADRRKEEIVNGFPDALDLMLVCVEAGLGLEAAFARVGMEITESHPRIAEQFGGVVLEMRAGRNREDALRRLADRAGSDEIRAFATLLIQSTKLGSSIAQTLRIYASEMREKRRLRAEEKAHRLPVLLSIPLVTCMLPVMIGVLMLPASIRVIRAVVPALKAGAGG</sequence>
<evidence type="ECO:0000256" key="5">
    <source>
        <dbReference type="ARBA" id="ARBA00023136"/>
    </source>
</evidence>
<evidence type="ECO:0000256" key="3">
    <source>
        <dbReference type="ARBA" id="ARBA00022692"/>
    </source>
</evidence>
<reference evidence="8" key="1">
    <citation type="submission" date="2022-05" db="EMBL/GenBank/DDBJ databases">
        <authorList>
            <person name="Jo J.-H."/>
            <person name="Im W.-T."/>
        </authorList>
    </citation>
    <scope>NUCLEOTIDE SEQUENCE</scope>
    <source>
        <strain evidence="8">SE158</strain>
    </source>
</reference>
<dbReference type="PANTHER" id="PTHR35007:SF2">
    <property type="entry name" value="PILUS ASSEMBLE PROTEIN"/>
    <property type="match status" value="1"/>
</dbReference>
<comment type="subcellular location">
    <subcellularLocation>
        <location evidence="1">Cell membrane</location>
        <topology evidence="1">Multi-pass membrane protein</topology>
    </subcellularLocation>
</comment>